<protein>
    <submittedName>
        <fullName evidence="2">Uncharacterized protein</fullName>
    </submittedName>
</protein>
<feature type="compositionally biased region" description="Basic residues" evidence="1">
    <location>
        <begin position="47"/>
        <end position="63"/>
    </location>
</feature>
<feature type="region of interest" description="Disordered" evidence="1">
    <location>
        <begin position="1"/>
        <end position="70"/>
    </location>
</feature>
<feature type="compositionally biased region" description="Low complexity" evidence="1">
    <location>
        <begin position="12"/>
        <end position="23"/>
    </location>
</feature>
<reference evidence="2" key="1">
    <citation type="submission" date="2007-06" db="EMBL/GenBank/DDBJ databases">
        <title>Full length cDNA sequences from Sitka Spruce (Picea sitchensis).</title>
        <authorList>
            <person name="Ralph S.G."/>
            <person name="Chun H.E."/>
            <person name="Liao N."/>
            <person name="Ali J."/>
            <person name="Reid K."/>
            <person name="Kolosova N."/>
            <person name="Cooper N."/>
            <person name="Cullis C."/>
            <person name="Jancsik S."/>
            <person name="Moore R."/>
            <person name="Mayo M."/>
            <person name="Wagner S."/>
            <person name="Holt R.A."/>
            <person name="Jones S.J.M."/>
            <person name="Marra M.A."/>
            <person name="Ritland C.E."/>
            <person name="Ritland K."/>
            <person name="Bohlmann J."/>
        </authorList>
    </citation>
    <scope>NUCLEOTIDE SEQUENCE</scope>
    <source>
        <tissue evidence="2">Green portion of the leader tissue</tissue>
    </source>
</reference>
<proteinExistence type="evidence at transcript level"/>
<accession>B8LPE4</accession>
<dbReference type="EMBL" id="EF677718">
    <property type="protein sequence ID" value="ABR17524.1"/>
    <property type="molecule type" value="mRNA"/>
</dbReference>
<evidence type="ECO:0000313" key="2">
    <source>
        <dbReference type="EMBL" id="ABR17524.1"/>
    </source>
</evidence>
<feature type="compositionally biased region" description="Basic residues" evidence="1">
    <location>
        <begin position="24"/>
        <end position="33"/>
    </location>
</feature>
<evidence type="ECO:0000256" key="1">
    <source>
        <dbReference type="SAM" id="MobiDB-lite"/>
    </source>
</evidence>
<organism evidence="2">
    <name type="scientific">Picea sitchensis</name>
    <name type="common">Sitka spruce</name>
    <name type="synonym">Pinus sitchensis</name>
    <dbReference type="NCBI Taxonomy" id="3332"/>
    <lineage>
        <taxon>Eukaryota</taxon>
        <taxon>Viridiplantae</taxon>
        <taxon>Streptophyta</taxon>
        <taxon>Embryophyta</taxon>
        <taxon>Tracheophyta</taxon>
        <taxon>Spermatophyta</taxon>
        <taxon>Pinopsida</taxon>
        <taxon>Pinidae</taxon>
        <taxon>Conifers I</taxon>
        <taxon>Pinales</taxon>
        <taxon>Pinaceae</taxon>
        <taxon>Picea</taxon>
    </lineage>
</organism>
<dbReference type="AlphaFoldDB" id="B8LPE4"/>
<name>B8LPE4_PICSI</name>
<sequence>MGIITRHSSKVPALLERPSSSLPRRMRRKKLGRKSFLQNKIITNKIPKNHNIKLKKKLHKKNKNNTDGVP</sequence>